<dbReference type="Proteomes" id="UP000002281">
    <property type="component" value="Chromosome 10"/>
</dbReference>
<reference evidence="9" key="3">
    <citation type="submission" date="2025-09" db="UniProtKB">
        <authorList>
            <consortium name="Ensembl"/>
        </authorList>
    </citation>
    <scope>IDENTIFICATION</scope>
    <source>
        <strain evidence="9">Thoroughbred</strain>
    </source>
</reference>
<dbReference type="GO" id="GO:0006357">
    <property type="term" value="P:regulation of transcription by RNA polymerase II"/>
    <property type="evidence" value="ECO:0000318"/>
    <property type="project" value="GO_Central"/>
</dbReference>
<dbReference type="SUPFAM" id="SSF46689">
    <property type="entry name" value="Homeodomain-like"/>
    <property type="match status" value="1"/>
</dbReference>
<reference evidence="9" key="2">
    <citation type="submission" date="2025-08" db="UniProtKB">
        <authorList>
            <consortium name="Ensembl"/>
        </authorList>
    </citation>
    <scope>IDENTIFICATION</scope>
    <source>
        <strain evidence="9">Thoroughbred</strain>
    </source>
</reference>
<evidence type="ECO:0000256" key="5">
    <source>
        <dbReference type="PROSITE-ProRule" id="PRU00108"/>
    </source>
</evidence>
<evidence type="ECO:0000256" key="3">
    <source>
        <dbReference type="ARBA" id="ARBA00023155"/>
    </source>
</evidence>
<dbReference type="SMART" id="SM00389">
    <property type="entry name" value="HOX"/>
    <property type="match status" value="1"/>
</dbReference>
<dbReference type="Gene3D" id="1.10.10.60">
    <property type="entry name" value="Homeodomain-like"/>
    <property type="match status" value="1"/>
</dbReference>
<dbReference type="PANTHER" id="PTHR45793:SF18">
    <property type="entry name" value="PAIRED-LIKE HOMEODOMAIN TRANSCRIPTION FACTOR LEUTX"/>
    <property type="match status" value="1"/>
</dbReference>
<dbReference type="PANTHER" id="PTHR45793">
    <property type="entry name" value="HOMEOBOX PROTEIN"/>
    <property type="match status" value="1"/>
</dbReference>
<dbReference type="InterPro" id="IPR017970">
    <property type="entry name" value="Homeobox_CS"/>
</dbReference>
<feature type="region of interest" description="Disordered" evidence="7">
    <location>
        <begin position="84"/>
        <end position="103"/>
    </location>
</feature>
<dbReference type="SMR" id="A0A9L0TMT0"/>
<dbReference type="GO" id="GO:0000981">
    <property type="term" value="F:DNA-binding transcription factor activity, RNA polymerase II-specific"/>
    <property type="evidence" value="ECO:0000318"/>
    <property type="project" value="GO_Central"/>
</dbReference>
<keyword evidence="10" id="KW-1185">Reference proteome</keyword>
<dbReference type="GO" id="GO:0000978">
    <property type="term" value="F:RNA polymerase II cis-regulatory region sequence-specific DNA binding"/>
    <property type="evidence" value="ECO:0000318"/>
    <property type="project" value="GO_Central"/>
</dbReference>
<keyword evidence="4 5" id="KW-0539">Nucleus</keyword>
<proteinExistence type="predicted"/>
<organism evidence="9 10">
    <name type="scientific">Equus caballus</name>
    <name type="common">Horse</name>
    <dbReference type="NCBI Taxonomy" id="9796"/>
    <lineage>
        <taxon>Eukaryota</taxon>
        <taxon>Metazoa</taxon>
        <taxon>Chordata</taxon>
        <taxon>Craniata</taxon>
        <taxon>Vertebrata</taxon>
        <taxon>Euteleostomi</taxon>
        <taxon>Mammalia</taxon>
        <taxon>Eutheria</taxon>
        <taxon>Laurasiatheria</taxon>
        <taxon>Perissodactyla</taxon>
        <taxon>Equidae</taxon>
        <taxon>Equus</taxon>
    </lineage>
</organism>
<dbReference type="Ensembl" id="ENSECAT00000136778.1">
    <property type="protein sequence ID" value="ENSECAP00000089575.1"/>
    <property type="gene ID" value="ENSECAG00000033778.2"/>
</dbReference>
<evidence type="ECO:0000256" key="6">
    <source>
        <dbReference type="RuleBase" id="RU000682"/>
    </source>
</evidence>
<dbReference type="GO" id="GO:0005634">
    <property type="term" value="C:nucleus"/>
    <property type="evidence" value="ECO:0000318"/>
    <property type="project" value="GO_Central"/>
</dbReference>
<name>A0A9L0TMT0_HORSE</name>
<accession>A0A9L0TMT0</accession>
<dbReference type="AlphaFoldDB" id="A0A9L0TMT0"/>
<feature type="DNA-binding region" description="Homeobox" evidence="5">
    <location>
        <begin position="94"/>
        <end position="153"/>
    </location>
</feature>
<keyword evidence="3 5" id="KW-0371">Homeobox</keyword>
<dbReference type="GeneTree" id="ENSGT00940000169146"/>
<dbReference type="OMA" id="PQCDSEL"/>
<dbReference type="PROSITE" id="PS00027">
    <property type="entry name" value="HOMEOBOX_1"/>
    <property type="match status" value="1"/>
</dbReference>
<dbReference type="CDD" id="cd00086">
    <property type="entry name" value="homeodomain"/>
    <property type="match status" value="1"/>
</dbReference>
<evidence type="ECO:0000256" key="4">
    <source>
        <dbReference type="ARBA" id="ARBA00023242"/>
    </source>
</evidence>
<evidence type="ECO:0000256" key="2">
    <source>
        <dbReference type="ARBA" id="ARBA00023125"/>
    </source>
</evidence>
<evidence type="ECO:0000256" key="7">
    <source>
        <dbReference type="SAM" id="MobiDB-lite"/>
    </source>
</evidence>
<comment type="subcellular location">
    <subcellularLocation>
        <location evidence="1 5 6">Nucleus</location>
    </subcellularLocation>
</comment>
<dbReference type="InterPro" id="IPR001356">
    <property type="entry name" value="HD"/>
</dbReference>
<feature type="domain" description="Homeobox" evidence="8">
    <location>
        <begin position="92"/>
        <end position="152"/>
    </location>
</feature>
<evidence type="ECO:0000313" key="10">
    <source>
        <dbReference type="Proteomes" id="UP000002281"/>
    </source>
</evidence>
<evidence type="ECO:0000313" key="9">
    <source>
        <dbReference type="Ensembl" id="ENSECAP00000089575.1"/>
    </source>
</evidence>
<reference evidence="9 10" key="1">
    <citation type="journal article" date="2009" name="Science">
        <title>Genome sequence, comparative analysis, and population genetics of the domestic horse.</title>
        <authorList>
            <consortium name="Broad Institute Genome Sequencing Platform"/>
            <consortium name="Broad Institute Whole Genome Assembly Team"/>
            <person name="Wade C.M."/>
            <person name="Giulotto E."/>
            <person name="Sigurdsson S."/>
            <person name="Zoli M."/>
            <person name="Gnerre S."/>
            <person name="Imsland F."/>
            <person name="Lear T.L."/>
            <person name="Adelson D.L."/>
            <person name="Bailey E."/>
            <person name="Bellone R.R."/>
            <person name="Bloecker H."/>
            <person name="Distl O."/>
            <person name="Edgar R.C."/>
            <person name="Garber M."/>
            <person name="Leeb T."/>
            <person name="Mauceli E."/>
            <person name="MacLeod J.N."/>
            <person name="Penedo M.C.T."/>
            <person name="Raison J.M."/>
            <person name="Sharpe T."/>
            <person name="Vogel J."/>
            <person name="Andersson L."/>
            <person name="Antczak D.F."/>
            <person name="Biagi T."/>
            <person name="Binns M.M."/>
            <person name="Chowdhary B.P."/>
            <person name="Coleman S.J."/>
            <person name="Della Valle G."/>
            <person name="Fryc S."/>
            <person name="Guerin G."/>
            <person name="Hasegawa T."/>
            <person name="Hill E.W."/>
            <person name="Jurka J."/>
            <person name="Kiialainen A."/>
            <person name="Lindgren G."/>
            <person name="Liu J."/>
            <person name="Magnani E."/>
            <person name="Mickelson J.R."/>
            <person name="Murray J."/>
            <person name="Nergadze S.G."/>
            <person name="Onofrio R."/>
            <person name="Pedroni S."/>
            <person name="Piras M.F."/>
            <person name="Raudsepp T."/>
            <person name="Rocchi M."/>
            <person name="Roeed K.H."/>
            <person name="Ryder O.A."/>
            <person name="Searle S."/>
            <person name="Skow L."/>
            <person name="Swinburne J.E."/>
            <person name="Syvaenen A.C."/>
            <person name="Tozaki T."/>
            <person name="Valberg S.J."/>
            <person name="Vaudin M."/>
            <person name="White J.R."/>
            <person name="Zody M.C."/>
            <person name="Lander E.S."/>
            <person name="Lindblad-Toh K."/>
        </authorList>
    </citation>
    <scope>NUCLEOTIDE SEQUENCE [LARGE SCALE GENOMIC DNA]</scope>
    <source>
        <strain evidence="9 10">Thoroughbred</strain>
    </source>
</reference>
<keyword evidence="2 5" id="KW-0238">DNA-binding</keyword>
<dbReference type="PROSITE" id="PS50071">
    <property type="entry name" value="HOMEOBOX_2"/>
    <property type="match status" value="1"/>
</dbReference>
<protein>
    <recommendedName>
        <fullName evidence="8">Homeobox domain-containing protein</fullName>
    </recommendedName>
</protein>
<dbReference type="InterPro" id="IPR009057">
    <property type="entry name" value="Homeodomain-like_sf"/>
</dbReference>
<sequence>MSFLHSSLFGDLPHLRMDVPYFGNSYVRGISQPLGIQGATMPSAVWPPVTVPSTCYNGNCFHQRTQEDNSMPTERLLNRQAAMAAALPDKPKRRSRERTSFTPDQKAELEALFSLTQFPDYVTQESLASKIHLQYSVVQVWFKNRRVKWRKSEWKVREGLPARACPAKRKTATAPRDLADGGALLPRVPDPQSTPLTGCSEDCFPNPDGTSPQCDSELDGLVATVPALSSTPYDIAQVMEAYGCFEEAESSSTFTCLYQYLSLSDS</sequence>
<evidence type="ECO:0000259" key="8">
    <source>
        <dbReference type="PROSITE" id="PS50071"/>
    </source>
</evidence>
<evidence type="ECO:0000256" key="1">
    <source>
        <dbReference type="ARBA" id="ARBA00004123"/>
    </source>
</evidence>
<dbReference type="Pfam" id="PF00046">
    <property type="entry name" value="Homeodomain"/>
    <property type="match status" value="1"/>
</dbReference>